<protein>
    <submittedName>
        <fullName evidence="1">Uncharacterized protein</fullName>
    </submittedName>
</protein>
<dbReference type="AlphaFoldDB" id="A0A1G4BF02"/>
<dbReference type="RefSeq" id="XP_022477095.1">
    <property type="nucleotide sequence ID" value="XM_022616498.1"/>
</dbReference>
<sequence>MVMELREAIHVSTGGDRNRTGTELGFYHAAALWVAVFDIDHMPWGLIIIQIMVLLVECVQQKRNGTTYAACVLVFFLSMNYHVSSLLNEASGHSSQDATCK</sequence>
<dbReference type="Proteomes" id="UP000176998">
    <property type="component" value="Unassembled WGS sequence"/>
</dbReference>
<name>A0A1G4BF02_9PEZI</name>
<proteinExistence type="predicted"/>
<accession>A0A1G4BF02</accession>
<reference evidence="1 2" key="1">
    <citation type="submission" date="2016-09" db="EMBL/GenBank/DDBJ databases">
        <authorList>
            <person name="Capua I."/>
            <person name="De Benedictis P."/>
            <person name="Joannis T."/>
            <person name="Lombin L.H."/>
            <person name="Cattoli G."/>
        </authorList>
    </citation>
    <scope>NUCLEOTIDE SEQUENCE [LARGE SCALE GENOMIC DNA]</scope>
    <source>
        <strain evidence="1 2">IMI 309357</strain>
    </source>
</reference>
<comment type="caution">
    <text evidence="1">The sequence shown here is derived from an EMBL/GenBank/DDBJ whole genome shotgun (WGS) entry which is preliminary data.</text>
</comment>
<keyword evidence="2" id="KW-1185">Reference proteome</keyword>
<evidence type="ECO:0000313" key="1">
    <source>
        <dbReference type="EMBL" id="OHE99950.1"/>
    </source>
</evidence>
<dbReference type="GeneID" id="34558008"/>
<gene>
    <name evidence="1" type="ORF">CORC01_04851</name>
</gene>
<evidence type="ECO:0000313" key="2">
    <source>
        <dbReference type="Proteomes" id="UP000176998"/>
    </source>
</evidence>
<organism evidence="1 2">
    <name type="scientific">Colletotrichum orchidophilum</name>
    <dbReference type="NCBI Taxonomy" id="1209926"/>
    <lineage>
        <taxon>Eukaryota</taxon>
        <taxon>Fungi</taxon>
        <taxon>Dikarya</taxon>
        <taxon>Ascomycota</taxon>
        <taxon>Pezizomycotina</taxon>
        <taxon>Sordariomycetes</taxon>
        <taxon>Hypocreomycetidae</taxon>
        <taxon>Glomerellales</taxon>
        <taxon>Glomerellaceae</taxon>
        <taxon>Colletotrichum</taxon>
    </lineage>
</organism>
<dbReference type="EMBL" id="MJBS01000032">
    <property type="protein sequence ID" value="OHE99950.1"/>
    <property type="molecule type" value="Genomic_DNA"/>
</dbReference>